<feature type="compositionally biased region" description="Polar residues" evidence="5">
    <location>
        <begin position="418"/>
        <end position="430"/>
    </location>
</feature>
<evidence type="ECO:0000313" key="8">
    <source>
        <dbReference type="Proteomes" id="UP001329825"/>
    </source>
</evidence>
<protein>
    <recommendedName>
        <fullName evidence="6">Pre-mRNA polyadenylation factor Fip1 domain-containing protein</fullName>
    </recommendedName>
</protein>
<evidence type="ECO:0000256" key="4">
    <source>
        <dbReference type="ARBA" id="ARBA00023242"/>
    </source>
</evidence>
<dbReference type="Proteomes" id="UP001329825">
    <property type="component" value="Chromosome 9"/>
</dbReference>
<proteinExistence type="inferred from homology"/>
<evidence type="ECO:0000256" key="5">
    <source>
        <dbReference type="SAM" id="MobiDB-lite"/>
    </source>
</evidence>
<evidence type="ECO:0000256" key="1">
    <source>
        <dbReference type="ARBA" id="ARBA00004123"/>
    </source>
</evidence>
<reference evidence="7 8" key="1">
    <citation type="submission" date="2024-01" db="EMBL/GenBank/DDBJ databases">
        <title>Comparative genomics of Cryptococcus and Kwoniella reveals pathogenesis evolution and contrasting modes of karyotype evolution via chromosome fusion or intercentromeric recombination.</title>
        <authorList>
            <person name="Coelho M.A."/>
            <person name="David-Palma M."/>
            <person name="Shea T."/>
            <person name="Bowers K."/>
            <person name="McGinley-Smith S."/>
            <person name="Mohammad A.W."/>
            <person name="Gnirke A."/>
            <person name="Yurkov A.M."/>
            <person name="Nowrousian M."/>
            <person name="Sun S."/>
            <person name="Cuomo C.A."/>
            <person name="Heitman J."/>
        </authorList>
    </citation>
    <scope>NUCLEOTIDE SEQUENCE [LARGE SCALE GENOMIC DNA]</scope>
    <source>
        <strain evidence="7">CBS 11374</strain>
    </source>
</reference>
<keyword evidence="3" id="KW-0507">mRNA processing</keyword>
<evidence type="ECO:0000256" key="3">
    <source>
        <dbReference type="ARBA" id="ARBA00022664"/>
    </source>
</evidence>
<feature type="compositionally biased region" description="Low complexity" evidence="5">
    <location>
        <begin position="403"/>
        <end position="417"/>
    </location>
</feature>
<feature type="compositionally biased region" description="Basic and acidic residues" evidence="5">
    <location>
        <begin position="579"/>
        <end position="617"/>
    </location>
</feature>
<dbReference type="InterPro" id="IPR051187">
    <property type="entry name" value="Pre-mRNA_3'-end_processing_reg"/>
</dbReference>
<feature type="compositionally biased region" description="Basic and acidic residues" evidence="5">
    <location>
        <begin position="534"/>
        <end position="555"/>
    </location>
</feature>
<keyword evidence="4" id="KW-0539">Nucleus</keyword>
<feature type="compositionally biased region" description="Polar residues" evidence="5">
    <location>
        <begin position="239"/>
        <end position="248"/>
    </location>
</feature>
<evidence type="ECO:0000259" key="6">
    <source>
        <dbReference type="Pfam" id="PF05182"/>
    </source>
</evidence>
<dbReference type="RefSeq" id="XP_062794119.1">
    <property type="nucleotide sequence ID" value="XM_062938068.1"/>
</dbReference>
<dbReference type="GeneID" id="87958494"/>
<sequence>MDVDDDDAFLYGDESPPKTEVALPPSAEQAPESFNTPTASTSANGLSSSMAASLAAYGIEPSSAVVDNPEDGGVEEEDEEDEDEEDSDESEDDVKVVFTGQNPRTLDLRKPQTAPSNVIGIGKWAQSSTGAAAPAVAPSTPQQVSTPSKPVQMTANQTTEYTPTSRPGVSQPSTSSAPTLNAPLTNPPISSAPNEVQPTLQSQSQPQSQAQQLNPNVNLPPSSLPPVTAASTHPKIDPTNPSGIIPSTGQSVYEIDMTQFEGSGQPWRKPGSSISDWFNFGFDEISYPRYLRYRTEMEQGRAAMMNVPPMAPIPQDIANMLHMPFNPMLQQQQQQQAQQQQQQQQQQQMQIMANQIQQQMGMMNPQMQAQMQQMMAMQGLDMSMMGNNQPGFGIPNQMMQNQPQGGMPQQNMMRQGNTRPSMTPTPQPAASGTPEAGEEVVKQEEGVETGGEISEPQTQTINPAIRGRVPVRGVPVRGVPLRGRGVAVPLGPRAGFVAPTGPKAGRFRDKDKVDTSGAGSLDYGASEGGNDSDVPSKSEKSISAKKEPEDLESKSRSRTRSRSASPLPRKSSSRKSSRRDHDSYSSNESDHEREKRKTSKKTRDREKEKDKRKREEGGGSATLGPGGWESEGEEEERRSSRRKRSPSEESDKRTRRSKRR</sequence>
<feature type="region of interest" description="Disordered" evidence="5">
    <location>
        <begin position="489"/>
        <end position="660"/>
    </location>
</feature>
<feature type="compositionally biased region" description="Acidic residues" evidence="5">
    <location>
        <begin position="68"/>
        <end position="92"/>
    </location>
</feature>
<dbReference type="PANTHER" id="PTHR13484">
    <property type="entry name" value="FIP1-LIKE 1 PROTEIN"/>
    <property type="match status" value="1"/>
</dbReference>
<dbReference type="EMBL" id="CP141889">
    <property type="protein sequence ID" value="WRT69380.1"/>
    <property type="molecule type" value="Genomic_DNA"/>
</dbReference>
<feature type="compositionally biased region" description="Polar residues" evidence="5">
    <location>
        <begin position="139"/>
        <end position="196"/>
    </location>
</feature>
<gene>
    <name evidence="7" type="ORF">IL334_006364</name>
</gene>
<dbReference type="PANTHER" id="PTHR13484:SF0">
    <property type="entry name" value="PRE-MRNA 3'-END-PROCESSING FACTOR FIP1"/>
    <property type="match status" value="1"/>
</dbReference>
<feature type="compositionally biased region" description="Low complexity" evidence="5">
    <location>
        <begin position="197"/>
        <end position="227"/>
    </location>
</feature>
<feature type="domain" description="Pre-mRNA polyadenylation factor Fip1" evidence="6">
    <location>
        <begin position="254"/>
        <end position="297"/>
    </location>
</feature>
<feature type="region of interest" description="Disordered" evidence="5">
    <location>
        <begin position="403"/>
        <end position="461"/>
    </location>
</feature>
<keyword evidence="8" id="KW-1185">Reference proteome</keyword>
<feature type="compositionally biased region" description="Gly residues" evidence="5">
    <location>
        <begin position="618"/>
        <end position="629"/>
    </location>
</feature>
<evidence type="ECO:0000256" key="2">
    <source>
        <dbReference type="ARBA" id="ARBA00007459"/>
    </source>
</evidence>
<comment type="similarity">
    <text evidence="2">Belongs to the FIP1 family.</text>
</comment>
<feature type="compositionally biased region" description="Low complexity" evidence="5">
    <location>
        <begin position="42"/>
        <end position="56"/>
    </location>
</feature>
<dbReference type="Pfam" id="PF05182">
    <property type="entry name" value="Fip1"/>
    <property type="match status" value="1"/>
</dbReference>
<name>A0ABZ1D7M5_9TREE</name>
<comment type="subcellular location">
    <subcellularLocation>
        <location evidence="1">Nucleus</location>
    </subcellularLocation>
</comment>
<feature type="region of interest" description="Disordered" evidence="5">
    <location>
        <begin position="1"/>
        <end position="248"/>
    </location>
</feature>
<dbReference type="InterPro" id="IPR007854">
    <property type="entry name" value="Fip1_dom"/>
</dbReference>
<feature type="compositionally biased region" description="Polar residues" evidence="5">
    <location>
        <begin position="32"/>
        <end position="41"/>
    </location>
</feature>
<organism evidence="7 8">
    <name type="scientific">Kwoniella shivajii</name>
    <dbReference type="NCBI Taxonomy" id="564305"/>
    <lineage>
        <taxon>Eukaryota</taxon>
        <taxon>Fungi</taxon>
        <taxon>Dikarya</taxon>
        <taxon>Basidiomycota</taxon>
        <taxon>Agaricomycotina</taxon>
        <taxon>Tremellomycetes</taxon>
        <taxon>Tremellales</taxon>
        <taxon>Cryptococcaceae</taxon>
        <taxon>Kwoniella</taxon>
    </lineage>
</organism>
<evidence type="ECO:0000313" key="7">
    <source>
        <dbReference type="EMBL" id="WRT69380.1"/>
    </source>
</evidence>
<accession>A0ABZ1D7M5</accession>